<name>A0AAW0RC25_9PEZI</name>
<evidence type="ECO:0008006" key="4">
    <source>
        <dbReference type="Google" id="ProtNLM"/>
    </source>
</evidence>
<gene>
    <name evidence="2" type="ORF">PG999_000477</name>
</gene>
<dbReference type="EMBL" id="JAQQWP010000001">
    <property type="protein sequence ID" value="KAK8132304.1"/>
    <property type="molecule type" value="Genomic_DNA"/>
</dbReference>
<feature type="signal peptide" evidence="1">
    <location>
        <begin position="1"/>
        <end position="19"/>
    </location>
</feature>
<dbReference type="AlphaFoldDB" id="A0AAW0RC25"/>
<protein>
    <recommendedName>
        <fullName evidence="4">Conotoxin</fullName>
    </recommendedName>
</protein>
<evidence type="ECO:0000256" key="1">
    <source>
        <dbReference type="SAM" id="SignalP"/>
    </source>
</evidence>
<organism evidence="2 3">
    <name type="scientific">Apiospora kogelbergensis</name>
    <dbReference type="NCBI Taxonomy" id="1337665"/>
    <lineage>
        <taxon>Eukaryota</taxon>
        <taxon>Fungi</taxon>
        <taxon>Dikarya</taxon>
        <taxon>Ascomycota</taxon>
        <taxon>Pezizomycotina</taxon>
        <taxon>Sordariomycetes</taxon>
        <taxon>Xylariomycetidae</taxon>
        <taxon>Amphisphaeriales</taxon>
        <taxon>Apiosporaceae</taxon>
        <taxon>Apiospora</taxon>
    </lineage>
</organism>
<keyword evidence="1" id="KW-0732">Signal</keyword>
<evidence type="ECO:0000313" key="3">
    <source>
        <dbReference type="Proteomes" id="UP001392437"/>
    </source>
</evidence>
<dbReference type="Proteomes" id="UP001392437">
    <property type="component" value="Unassembled WGS sequence"/>
</dbReference>
<feature type="chain" id="PRO_5043407470" description="Conotoxin" evidence="1">
    <location>
        <begin position="20"/>
        <end position="73"/>
    </location>
</feature>
<accession>A0AAW0RC25</accession>
<evidence type="ECO:0000313" key="2">
    <source>
        <dbReference type="EMBL" id="KAK8132304.1"/>
    </source>
</evidence>
<keyword evidence="3" id="KW-1185">Reference proteome</keyword>
<reference evidence="2 3" key="1">
    <citation type="submission" date="2023-01" db="EMBL/GenBank/DDBJ databases">
        <title>Analysis of 21 Apiospora genomes using comparative genomics revels a genus with tremendous synthesis potential of carbohydrate active enzymes and secondary metabolites.</title>
        <authorList>
            <person name="Sorensen T."/>
        </authorList>
    </citation>
    <scope>NUCLEOTIDE SEQUENCE [LARGE SCALE GENOMIC DNA]</scope>
    <source>
        <strain evidence="2 3">CBS 117206</strain>
    </source>
</reference>
<comment type="caution">
    <text evidence="2">The sequence shown here is derived from an EMBL/GenBank/DDBJ whole genome shotgun (WGS) entry which is preliminary data.</text>
</comment>
<sequence length="73" mass="7902">MLFRGAPFILLSLLGSALAMPTVASGNDVDLPARRDNDELVIEKRCLPVYASCTLDSECCNPYACNHKNGQCV</sequence>
<proteinExistence type="predicted"/>